<gene>
    <name evidence="2" type="ORF">SAMN04515672_0247</name>
</gene>
<accession>A0A1G8SYD2</accession>
<dbReference type="Proteomes" id="UP000198882">
    <property type="component" value="Unassembled WGS sequence"/>
</dbReference>
<dbReference type="EMBL" id="FNFE01000001">
    <property type="protein sequence ID" value="SDJ34237.1"/>
    <property type="molecule type" value="Genomic_DNA"/>
</dbReference>
<sequence>MYNSSRGILYTAPPGPDETDENTSEADATAPNASTEAEDAVLSAESTESLAADD</sequence>
<feature type="region of interest" description="Disordered" evidence="1">
    <location>
        <begin position="1"/>
        <end position="54"/>
    </location>
</feature>
<dbReference type="AlphaFoldDB" id="A0A1G8SYD2"/>
<evidence type="ECO:0000313" key="2">
    <source>
        <dbReference type="EMBL" id="SDJ34237.1"/>
    </source>
</evidence>
<keyword evidence="3" id="KW-1185">Reference proteome</keyword>
<name>A0A1G8SYD2_9EURY</name>
<dbReference type="RefSeq" id="WP_175529199.1">
    <property type="nucleotide sequence ID" value="NZ_FNFE01000001.1"/>
</dbReference>
<dbReference type="OrthoDB" id="201224at2157"/>
<organism evidence="2 3">
    <name type="scientific">Natronorubrum texcoconense</name>
    <dbReference type="NCBI Taxonomy" id="1095776"/>
    <lineage>
        <taxon>Archaea</taxon>
        <taxon>Methanobacteriati</taxon>
        <taxon>Methanobacteriota</taxon>
        <taxon>Stenosarchaea group</taxon>
        <taxon>Halobacteria</taxon>
        <taxon>Halobacteriales</taxon>
        <taxon>Natrialbaceae</taxon>
        <taxon>Natronorubrum</taxon>
    </lineage>
</organism>
<dbReference type="STRING" id="1095776.SAMN04515672_0247"/>
<feature type="compositionally biased region" description="Polar residues" evidence="1">
    <location>
        <begin position="44"/>
        <end position="54"/>
    </location>
</feature>
<evidence type="ECO:0000256" key="1">
    <source>
        <dbReference type="SAM" id="MobiDB-lite"/>
    </source>
</evidence>
<evidence type="ECO:0000313" key="3">
    <source>
        <dbReference type="Proteomes" id="UP000198882"/>
    </source>
</evidence>
<proteinExistence type="predicted"/>
<reference evidence="3" key="1">
    <citation type="submission" date="2016-10" db="EMBL/GenBank/DDBJ databases">
        <authorList>
            <person name="Varghese N."/>
            <person name="Submissions S."/>
        </authorList>
    </citation>
    <scope>NUCLEOTIDE SEQUENCE [LARGE SCALE GENOMIC DNA]</scope>
    <source>
        <strain evidence="3">B4,CECT 8067,JCM 17497</strain>
    </source>
</reference>
<protein>
    <submittedName>
        <fullName evidence="2">Uncharacterized protein</fullName>
    </submittedName>
</protein>